<sequence>MMTRMMTTQMMITVMMSCSHPLMKLTLLYSLLKLSKFYKLRTPFASRTSCRRWTSTIRHLLVG</sequence>
<dbReference type="Proteomes" id="UP001140949">
    <property type="component" value="Unassembled WGS sequence"/>
</dbReference>
<proteinExistence type="predicted"/>
<dbReference type="EMBL" id="JANAVB010005193">
    <property type="protein sequence ID" value="KAJ6847627.1"/>
    <property type="molecule type" value="Genomic_DNA"/>
</dbReference>
<dbReference type="PROSITE" id="PS51257">
    <property type="entry name" value="PROKAR_LIPOPROTEIN"/>
    <property type="match status" value="1"/>
</dbReference>
<reference evidence="1" key="1">
    <citation type="journal article" date="2023" name="GigaByte">
        <title>Genome assembly of the bearded iris, Iris pallida Lam.</title>
        <authorList>
            <person name="Bruccoleri R.E."/>
            <person name="Oakeley E.J."/>
            <person name="Faust A.M.E."/>
            <person name="Altorfer M."/>
            <person name="Dessus-Babus S."/>
            <person name="Burckhardt D."/>
            <person name="Oertli M."/>
            <person name="Naumann U."/>
            <person name="Petersen F."/>
            <person name="Wong J."/>
        </authorList>
    </citation>
    <scope>NUCLEOTIDE SEQUENCE</scope>
    <source>
        <strain evidence="1">GSM-AAB239-AS_SAM_17_03QT</strain>
    </source>
</reference>
<name>A0AAX6I445_IRIPA</name>
<dbReference type="AlphaFoldDB" id="A0AAX6I445"/>
<reference evidence="1" key="2">
    <citation type="submission" date="2023-04" db="EMBL/GenBank/DDBJ databases">
        <authorList>
            <person name="Bruccoleri R.E."/>
            <person name="Oakeley E.J."/>
            <person name="Faust A.-M."/>
            <person name="Dessus-Babus S."/>
            <person name="Altorfer M."/>
            <person name="Burckhardt D."/>
            <person name="Oertli M."/>
            <person name="Naumann U."/>
            <person name="Petersen F."/>
            <person name="Wong J."/>
        </authorList>
    </citation>
    <scope>NUCLEOTIDE SEQUENCE</scope>
    <source>
        <strain evidence="1">GSM-AAB239-AS_SAM_17_03QT</strain>
        <tissue evidence="1">Leaf</tissue>
    </source>
</reference>
<protein>
    <submittedName>
        <fullName evidence="1">Importin beta-like SAD2</fullName>
    </submittedName>
</protein>
<accession>A0AAX6I445</accession>
<evidence type="ECO:0000313" key="2">
    <source>
        <dbReference type="Proteomes" id="UP001140949"/>
    </source>
</evidence>
<keyword evidence="2" id="KW-1185">Reference proteome</keyword>
<organism evidence="1 2">
    <name type="scientific">Iris pallida</name>
    <name type="common">Sweet iris</name>
    <dbReference type="NCBI Taxonomy" id="29817"/>
    <lineage>
        <taxon>Eukaryota</taxon>
        <taxon>Viridiplantae</taxon>
        <taxon>Streptophyta</taxon>
        <taxon>Embryophyta</taxon>
        <taxon>Tracheophyta</taxon>
        <taxon>Spermatophyta</taxon>
        <taxon>Magnoliopsida</taxon>
        <taxon>Liliopsida</taxon>
        <taxon>Asparagales</taxon>
        <taxon>Iridaceae</taxon>
        <taxon>Iridoideae</taxon>
        <taxon>Irideae</taxon>
        <taxon>Iris</taxon>
    </lineage>
</organism>
<evidence type="ECO:0000313" key="1">
    <source>
        <dbReference type="EMBL" id="KAJ6847627.1"/>
    </source>
</evidence>
<comment type="caution">
    <text evidence="1">The sequence shown here is derived from an EMBL/GenBank/DDBJ whole genome shotgun (WGS) entry which is preliminary data.</text>
</comment>
<gene>
    <name evidence="1" type="ORF">M6B38_276685</name>
</gene>